<evidence type="ECO:0000313" key="1">
    <source>
        <dbReference type="EMBL" id="MDF0592841.1"/>
    </source>
</evidence>
<sequence>MSFEEASQNIDINHRDQMVPVMRSILSDANLNFNRGYGSSSSESQSRTYEGVKRSLKEDRRSLIISFRGNKPDGKGTWGHAVLAYKLVAVEGKDYKQV</sequence>
<organism evidence="1 2">
    <name type="scientific">Candidatus Methanocrinis alkalitolerans</name>
    <dbReference type="NCBI Taxonomy" id="3033395"/>
    <lineage>
        <taxon>Archaea</taxon>
        <taxon>Methanobacteriati</taxon>
        <taxon>Methanobacteriota</taxon>
        <taxon>Stenosarchaea group</taxon>
        <taxon>Methanomicrobia</taxon>
        <taxon>Methanotrichales</taxon>
        <taxon>Methanotrichaceae</taxon>
        <taxon>Methanocrinis</taxon>
    </lineage>
</organism>
<keyword evidence="2" id="KW-1185">Reference proteome</keyword>
<reference evidence="1 2" key="1">
    <citation type="submission" date="2023-03" db="EMBL/GenBank/DDBJ databases">
        <title>Whole genome sequencing of Methanotrichaceae archaeon M04Ac.</title>
        <authorList>
            <person name="Khomyakova M.A."/>
            <person name="Merkel A.Y."/>
            <person name="Slobodkin A.I."/>
        </authorList>
    </citation>
    <scope>NUCLEOTIDE SEQUENCE [LARGE SCALE GENOMIC DNA]</scope>
    <source>
        <strain evidence="1 2">M04Ac</strain>
    </source>
</reference>
<accession>A0ABT5XDR9</accession>
<proteinExistence type="predicted"/>
<gene>
    <name evidence="1" type="ORF">P0O24_04510</name>
</gene>
<protein>
    <submittedName>
        <fullName evidence="1">Uncharacterized protein</fullName>
    </submittedName>
</protein>
<evidence type="ECO:0000313" key="2">
    <source>
        <dbReference type="Proteomes" id="UP001215956"/>
    </source>
</evidence>
<name>A0ABT5XDR9_9EURY</name>
<dbReference type="RefSeq" id="WP_316968546.1">
    <property type="nucleotide sequence ID" value="NZ_JARFPL010000010.1"/>
</dbReference>
<comment type="caution">
    <text evidence="1">The sequence shown here is derived from an EMBL/GenBank/DDBJ whole genome shotgun (WGS) entry which is preliminary data.</text>
</comment>
<dbReference type="EMBL" id="JARFPL010000010">
    <property type="protein sequence ID" value="MDF0592841.1"/>
    <property type="molecule type" value="Genomic_DNA"/>
</dbReference>
<dbReference type="Proteomes" id="UP001215956">
    <property type="component" value="Unassembled WGS sequence"/>
</dbReference>